<name>W4GKK8_APHAT</name>
<evidence type="ECO:0008006" key="3">
    <source>
        <dbReference type="Google" id="ProtNLM"/>
    </source>
</evidence>
<dbReference type="AlphaFoldDB" id="W4GKK8"/>
<dbReference type="InterPro" id="IPR036938">
    <property type="entry name" value="PAP2/HPO_sf"/>
</dbReference>
<protein>
    <recommendedName>
        <fullName evidence="3">Phosphatidic acid phosphatase type 2/haloperoxidase domain-containing protein</fullName>
    </recommendedName>
</protein>
<feature type="transmembrane region" description="Helical" evidence="1">
    <location>
        <begin position="204"/>
        <end position="225"/>
    </location>
</feature>
<accession>W4GKK8</accession>
<dbReference type="RefSeq" id="XP_009830126.1">
    <property type="nucleotide sequence ID" value="XM_009831824.1"/>
</dbReference>
<proteinExistence type="predicted"/>
<dbReference type="SUPFAM" id="SSF48317">
    <property type="entry name" value="Acid phosphatase/Vanadium-dependent haloperoxidase"/>
    <property type="match status" value="1"/>
</dbReference>
<feature type="transmembrane region" description="Helical" evidence="1">
    <location>
        <begin position="61"/>
        <end position="80"/>
    </location>
</feature>
<dbReference type="VEuPathDB" id="FungiDB:H257_06560"/>
<keyword evidence="1" id="KW-0812">Transmembrane</keyword>
<dbReference type="GeneID" id="20808556"/>
<dbReference type="EMBL" id="KI913126">
    <property type="protein sequence ID" value="ETV80202.1"/>
    <property type="molecule type" value="Genomic_DNA"/>
</dbReference>
<gene>
    <name evidence="2" type="ORF">H257_06560</name>
</gene>
<feature type="transmembrane region" description="Helical" evidence="1">
    <location>
        <begin position="176"/>
        <end position="198"/>
    </location>
</feature>
<dbReference type="OrthoDB" id="68921at2759"/>
<reference evidence="2" key="1">
    <citation type="submission" date="2013-12" db="EMBL/GenBank/DDBJ databases">
        <title>The Genome Sequence of Aphanomyces astaci APO3.</title>
        <authorList>
            <consortium name="The Broad Institute Genomics Platform"/>
            <person name="Russ C."/>
            <person name="Tyler B."/>
            <person name="van West P."/>
            <person name="Dieguez-Uribeondo J."/>
            <person name="Young S.K."/>
            <person name="Zeng Q."/>
            <person name="Gargeya S."/>
            <person name="Fitzgerald M."/>
            <person name="Abouelleil A."/>
            <person name="Alvarado L."/>
            <person name="Chapman S.B."/>
            <person name="Gainer-Dewar J."/>
            <person name="Goldberg J."/>
            <person name="Griggs A."/>
            <person name="Gujja S."/>
            <person name="Hansen M."/>
            <person name="Howarth C."/>
            <person name="Imamovic A."/>
            <person name="Ireland A."/>
            <person name="Larimer J."/>
            <person name="McCowan C."/>
            <person name="Murphy C."/>
            <person name="Pearson M."/>
            <person name="Poon T.W."/>
            <person name="Priest M."/>
            <person name="Roberts A."/>
            <person name="Saif S."/>
            <person name="Shea T."/>
            <person name="Sykes S."/>
            <person name="Wortman J."/>
            <person name="Nusbaum C."/>
            <person name="Birren B."/>
        </authorList>
    </citation>
    <scope>NUCLEOTIDE SEQUENCE [LARGE SCALE GENOMIC DNA]</scope>
    <source>
        <strain evidence="2">APO3</strain>
    </source>
</reference>
<evidence type="ECO:0000313" key="2">
    <source>
        <dbReference type="EMBL" id="ETV80202.1"/>
    </source>
</evidence>
<keyword evidence="1" id="KW-1133">Transmembrane helix</keyword>
<sequence length="316" mass="34664">MKRHAPPPPAASLEVELETKPILAMDFQIVWWLYDQSTVYPNIAGVIRSLVSRYRTQDISILLWLFFFYLVTDLGIPYFYTCVGNLVVAAALQHSINAKRPIDYDDSLYIHACTDPDTTGFPSIDSHMAIVVITPALTSNSVSALTFSLMAVSGFAIAFTRVFVGVRFPSQIVGSWGTGLVGLVVANFIHVSVLHHAAAAVPPSFHRIVVVCFVVGAVCCVASWVEASDSRNFGIPRHEFTRVLKAIVGSGTDDVAVAASLSEAVDQESRSRDSFYYLMQSVHSRRRNETAVAPPPQSRMVQFHKAVGNEATIEDE</sequence>
<feature type="transmembrane region" description="Helical" evidence="1">
    <location>
        <begin position="144"/>
        <end position="164"/>
    </location>
</feature>
<evidence type="ECO:0000256" key="1">
    <source>
        <dbReference type="SAM" id="Phobius"/>
    </source>
</evidence>
<keyword evidence="1" id="KW-0472">Membrane</keyword>
<organism evidence="2">
    <name type="scientific">Aphanomyces astaci</name>
    <name type="common">Crayfish plague agent</name>
    <dbReference type="NCBI Taxonomy" id="112090"/>
    <lineage>
        <taxon>Eukaryota</taxon>
        <taxon>Sar</taxon>
        <taxon>Stramenopiles</taxon>
        <taxon>Oomycota</taxon>
        <taxon>Saprolegniomycetes</taxon>
        <taxon>Saprolegniales</taxon>
        <taxon>Verrucalvaceae</taxon>
        <taxon>Aphanomyces</taxon>
    </lineage>
</organism>